<accession>A0AAV5A5S2</accession>
<feature type="transmembrane region" description="Helical" evidence="8">
    <location>
        <begin position="66"/>
        <end position="90"/>
    </location>
</feature>
<keyword evidence="3" id="KW-0813">Transport</keyword>
<evidence type="ECO:0000256" key="8">
    <source>
        <dbReference type="SAM" id="Phobius"/>
    </source>
</evidence>
<keyword evidence="11" id="KW-1185">Reference proteome</keyword>
<evidence type="ECO:0000256" key="6">
    <source>
        <dbReference type="ARBA" id="ARBA00023136"/>
    </source>
</evidence>
<dbReference type="AlphaFoldDB" id="A0AAV5A5S2"/>
<evidence type="ECO:0000259" key="9">
    <source>
        <dbReference type="Pfam" id="PF01699"/>
    </source>
</evidence>
<feature type="transmembrane region" description="Helical" evidence="8">
    <location>
        <begin position="415"/>
        <end position="439"/>
    </location>
</feature>
<feature type="transmembrane region" description="Helical" evidence="8">
    <location>
        <begin position="517"/>
        <end position="536"/>
    </location>
</feature>
<feature type="transmembrane region" description="Helical" evidence="8">
    <location>
        <begin position="199"/>
        <end position="217"/>
    </location>
</feature>
<feature type="compositionally biased region" description="Low complexity" evidence="7">
    <location>
        <begin position="280"/>
        <end position="291"/>
    </location>
</feature>
<feature type="domain" description="Sodium/calcium exchanger membrane region" evidence="9">
    <location>
        <begin position="72"/>
        <end position="212"/>
    </location>
</feature>
<dbReference type="InterPro" id="IPR044880">
    <property type="entry name" value="NCX_ion-bd_dom_sf"/>
</dbReference>
<feature type="transmembrane region" description="Helical" evidence="8">
    <location>
        <begin position="141"/>
        <end position="163"/>
    </location>
</feature>
<feature type="domain" description="Sodium/calcium exchanger membrane region" evidence="9">
    <location>
        <begin position="501"/>
        <end position="573"/>
    </location>
</feature>
<dbReference type="GO" id="GO:0006874">
    <property type="term" value="P:intracellular calcium ion homeostasis"/>
    <property type="evidence" value="ECO:0007669"/>
    <property type="project" value="TreeGrafter"/>
</dbReference>
<evidence type="ECO:0000313" key="10">
    <source>
        <dbReference type="EMBL" id="GJJ08558.1"/>
    </source>
</evidence>
<keyword evidence="4 8" id="KW-0812">Transmembrane</keyword>
<feature type="region of interest" description="Disordered" evidence="7">
    <location>
        <begin position="238"/>
        <end position="302"/>
    </location>
</feature>
<reference evidence="10" key="1">
    <citation type="submission" date="2021-10" db="EMBL/GenBank/DDBJ databases">
        <title>De novo Genome Assembly of Clathrus columnatus (Basidiomycota, Fungi) Using Illumina and Nanopore Sequence Data.</title>
        <authorList>
            <person name="Ogiso-Tanaka E."/>
            <person name="Itagaki H."/>
            <person name="Hosoya T."/>
            <person name="Hosaka K."/>
        </authorList>
    </citation>
    <scope>NUCLEOTIDE SEQUENCE</scope>
    <source>
        <strain evidence="10">MO-923</strain>
    </source>
</reference>
<comment type="similarity">
    <text evidence="2">Belongs to the Ca(2+):cation antiporter (CaCA) (TC 2.A.19) family.</text>
</comment>
<feature type="transmembrane region" description="Helical" evidence="8">
    <location>
        <begin position="169"/>
        <end position="187"/>
    </location>
</feature>
<dbReference type="InterPro" id="IPR051359">
    <property type="entry name" value="CaCA_antiporter"/>
</dbReference>
<dbReference type="PANTHER" id="PTHR12266">
    <property type="entry name" value="NA+/CA2+ K+ INDEPENDENT EXCHANGER"/>
    <property type="match status" value="1"/>
</dbReference>
<evidence type="ECO:0000256" key="2">
    <source>
        <dbReference type="ARBA" id="ARBA00008170"/>
    </source>
</evidence>
<name>A0AAV5A5S2_9AGAM</name>
<dbReference type="InterPro" id="IPR004837">
    <property type="entry name" value="NaCa_Exmemb"/>
</dbReference>
<dbReference type="Gene3D" id="1.20.1420.30">
    <property type="entry name" value="NCX, central ion-binding region"/>
    <property type="match status" value="2"/>
</dbReference>
<dbReference type="EMBL" id="BPWL01000003">
    <property type="protein sequence ID" value="GJJ08558.1"/>
    <property type="molecule type" value="Genomic_DNA"/>
</dbReference>
<sequence length="674" mass="74259">MALSSHKVTSGIFNRRSQLDANCLPLTHPIDAQCSYVQEHCPEASTFLSLPHLRGYFCATNRLRPFVFLGLLTWLLLLFSTLGICASDFLCPNLSTIAHLLGLDDNLAGVTFLAVGNGSPDLFATFSAMRANSGSLAIGELLGAACFIVSVVVGSMCIIKPFYVHPLPFLRDVGFFTLATAVIFWILHDGILRQWEVHLLVGLYGLYVCLVITGTWWEKRQQGARIRESIVRGEFVSEQSPPFPEHYHDEDSSPINLNARPSRARAVSTPDPPRISYQVQRRSQSRSSSRSPPIDSAYDPTTTAPSLPHFSLLTALEFRDIVFSLQDEAHSSSLSLFDSSLAAGRYRTPSVMSRFSIPRTPLTTSSLDSEMALNRLDHDSGSGPPHTHIPVIELSTALADQSDVPLSHMQGFLKLFYHILVAIFATPGVLVLTITLPVVTLPRTFNDYSALNVPEGQLIEVEQENDVRQVLDIQEDIKGGRFNQWLTYVQCILGPSFCAASLLGLTIFAIGNSLADLVANISIAAFAPIMGFSACFGGPMLNILLGIGISGSVVIQETGHNYNLHFSTTLLVSPITRSMQYDYQAPAALYYLPDEKPEQTSAFKTRVLGFIDDAHSKAFNFACVPLTTSAWRERWMQLRRNATKKTAPDVELWRQNPCFQLNEVNVTRLGGCIA</sequence>
<dbReference type="Proteomes" id="UP001050691">
    <property type="component" value="Unassembled WGS sequence"/>
</dbReference>
<evidence type="ECO:0000256" key="4">
    <source>
        <dbReference type="ARBA" id="ARBA00022692"/>
    </source>
</evidence>
<comment type="subcellular location">
    <subcellularLocation>
        <location evidence="1">Membrane</location>
        <topology evidence="1">Multi-pass membrane protein</topology>
    </subcellularLocation>
</comment>
<evidence type="ECO:0000256" key="1">
    <source>
        <dbReference type="ARBA" id="ARBA00004141"/>
    </source>
</evidence>
<dbReference type="GO" id="GO:0008324">
    <property type="term" value="F:monoatomic cation transmembrane transporter activity"/>
    <property type="evidence" value="ECO:0007669"/>
    <property type="project" value="TreeGrafter"/>
</dbReference>
<feature type="transmembrane region" description="Helical" evidence="8">
    <location>
        <begin position="485"/>
        <end position="511"/>
    </location>
</feature>
<dbReference type="Pfam" id="PF01699">
    <property type="entry name" value="Na_Ca_ex"/>
    <property type="match status" value="2"/>
</dbReference>
<keyword evidence="5 8" id="KW-1133">Transmembrane helix</keyword>
<evidence type="ECO:0000256" key="7">
    <source>
        <dbReference type="SAM" id="MobiDB-lite"/>
    </source>
</evidence>
<evidence type="ECO:0000256" key="5">
    <source>
        <dbReference type="ARBA" id="ARBA00022989"/>
    </source>
</evidence>
<evidence type="ECO:0000256" key="3">
    <source>
        <dbReference type="ARBA" id="ARBA00022448"/>
    </source>
</evidence>
<keyword evidence="6 8" id="KW-0472">Membrane</keyword>
<proteinExistence type="inferred from homology"/>
<organism evidence="10 11">
    <name type="scientific">Clathrus columnatus</name>
    <dbReference type="NCBI Taxonomy" id="1419009"/>
    <lineage>
        <taxon>Eukaryota</taxon>
        <taxon>Fungi</taxon>
        <taxon>Dikarya</taxon>
        <taxon>Basidiomycota</taxon>
        <taxon>Agaricomycotina</taxon>
        <taxon>Agaricomycetes</taxon>
        <taxon>Phallomycetidae</taxon>
        <taxon>Phallales</taxon>
        <taxon>Clathraceae</taxon>
        <taxon>Clathrus</taxon>
    </lineage>
</organism>
<protein>
    <recommendedName>
        <fullName evidence="9">Sodium/calcium exchanger membrane region domain-containing protein</fullName>
    </recommendedName>
</protein>
<dbReference type="PANTHER" id="PTHR12266:SF0">
    <property type="entry name" value="MITOCHONDRIAL SODIUM_CALCIUM EXCHANGER PROTEIN"/>
    <property type="match status" value="1"/>
</dbReference>
<feature type="transmembrane region" description="Helical" evidence="8">
    <location>
        <begin position="110"/>
        <end position="129"/>
    </location>
</feature>
<dbReference type="GO" id="GO:0016020">
    <property type="term" value="C:membrane"/>
    <property type="evidence" value="ECO:0007669"/>
    <property type="project" value="UniProtKB-SubCell"/>
</dbReference>
<gene>
    <name evidence="10" type="ORF">Clacol_002776</name>
</gene>
<comment type="caution">
    <text evidence="10">The sequence shown here is derived from an EMBL/GenBank/DDBJ whole genome shotgun (WGS) entry which is preliminary data.</text>
</comment>
<evidence type="ECO:0000313" key="11">
    <source>
        <dbReference type="Proteomes" id="UP001050691"/>
    </source>
</evidence>